<feature type="region of interest" description="Disordered" evidence="1">
    <location>
        <begin position="519"/>
        <end position="558"/>
    </location>
</feature>
<feature type="compositionally biased region" description="Low complexity" evidence="1">
    <location>
        <begin position="400"/>
        <end position="414"/>
    </location>
</feature>
<protein>
    <submittedName>
        <fullName evidence="2">Uncharacterized protein</fullName>
    </submittedName>
</protein>
<dbReference type="Proteomes" id="UP000289738">
    <property type="component" value="Chromosome B02"/>
</dbReference>
<feature type="compositionally biased region" description="Polar residues" evidence="1">
    <location>
        <begin position="415"/>
        <end position="428"/>
    </location>
</feature>
<organism evidence="2 3">
    <name type="scientific">Arachis hypogaea</name>
    <name type="common">Peanut</name>
    <dbReference type="NCBI Taxonomy" id="3818"/>
    <lineage>
        <taxon>Eukaryota</taxon>
        <taxon>Viridiplantae</taxon>
        <taxon>Streptophyta</taxon>
        <taxon>Embryophyta</taxon>
        <taxon>Tracheophyta</taxon>
        <taxon>Spermatophyta</taxon>
        <taxon>Magnoliopsida</taxon>
        <taxon>eudicotyledons</taxon>
        <taxon>Gunneridae</taxon>
        <taxon>Pentapetalae</taxon>
        <taxon>rosids</taxon>
        <taxon>fabids</taxon>
        <taxon>Fabales</taxon>
        <taxon>Fabaceae</taxon>
        <taxon>Papilionoideae</taxon>
        <taxon>50 kb inversion clade</taxon>
        <taxon>dalbergioids sensu lato</taxon>
        <taxon>Dalbergieae</taxon>
        <taxon>Pterocarpus clade</taxon>
        <taxon>Arachis</taxon>
    </lineage>
</organism>
<keyword evidence="3" id="KW-1185">Reference proteome</keyword>
<reference evidence="2 3" key="1">
    <citation type="submission" date="2019-01" db="EMBL/GenBank/DDBJ databases">
        <title>Sequencing of cultivated peanut Arachis hypogaea provides insights into genome evolution and oil improvement.</title>
        <authorList>
            <person name="Chen X."/>
        </authorList>
    </citation>
    <scope>NUCLEOTIDE SEQUENCE [LARGE SCALE GENOMIC DNA]</scope>
    <source>
        <strain evidence="3">cv. Fuhuasheng</strain>
        <strain evidence="2">GDAAS-fuhuasheng2018</strain>
        <tissue evidence="2">Leaves</tissue>
    </source>
</reference>
<name>A0A445AFK0_ARAHY</name>
<feature type="compositionally biased region" description="Low complexity" evidence="1">
    <location>
        <begin position="359"/>
        <end position="372"/>
    </location>
</feature>
<feature type="compositionally biased region" description="Polar residues" evidence="1">
    <location>
        <begin position="524"/>
        <end position="549"/>
    </location>
</feature>
<feature type="compositionally biased region" description="Polar residues" evidence="1">
    <location>
        <begin position="385"/>
        <end position="394"/>
    </location>
</feature>
<dbReference type="PANTHER" id="PTHR33443">
    <property type="entry name" value="ZGC:112980"/>
    <property type="match status" value="1"/>
</dbReference>
<dbReference type="PANTHER" id="PTHR33443:SF35">
    <property type="entry name" value="VQ DOMAIN-CONTAINING PROTEIN"/>
    <property type="match status" value="1"/>
</dbReference>
<sequence length="599" mass="66081">MPEVLEISSDEEQGPEKGLKSMDYDWIREFLGMSDSDSDDDGKSDDSDDVIIIRENKPHQPKSKSSTVAVKNLVDDEDGDCVVLDGDPENGVTCVDDEPTGSDELLVVGEKGQVACRDYPHARHACAKFPFSSTPHETHCDQCHCYVCDSLAPCLMWGTGLHILDHCHANDKTELWKIQRKNFKLGNFSPLPALPNHGTSLRAGHRECNETLPPEVIHLPPDSILRNQARRSTAVHSYSLNSVPQNNISRPARLVAHSPALNSRVQNQLPIPNNIPVYSKAPNISIPNGANHGRSYRGAFVRNRPQPLFFPKHCLGVRTHAIHKERGSGVSGLSHQFLHPLTVPNRVATAANFPTVNHSGHVSSSLSNHVSSTQLQGDEYHTAPGFSNQSNVNDANRVWLPGNSPLSPNSRSRPQTYSQPFIQSNEGNNFYEPYIQDGDSPLIYSAPSNSNQHQNEHQMRNQNENAVGNIVPCEIESQETYQSNQQEVNQREASGNADNISAFESNWCKNTGQSVEPPIACSHLQDSGSSNQVQPPNVNESDTHVTPTGNVEPPTECSSLPDSFVDIENWLFDKDSVPRLSDNGSLPSELINIPSPEWW</sequence>
<comment type="caution">
    <text evidence="2">The sequence shown here is derived from an EMBL/GenBank/DDBJ whole genome shotgun (WGS) entry which is preliminary data.</text>
</comment>
<dbReference type="AlphaFoldDB" id="A0A445AFK0"/>
<evidence type="ECO:0000313" key="2">
    <source>
        <dbReference type="EMBL" id="RYR25200.1"/>
    </source>
</evidence>
<feature type="region of interest" description="Disordered" evidence="1">
    <location>
        <begin position="1"/>
        <end position="21"/>
    </location>
</feature>
<dbReference type="EMBL" id="SDMP01000012">
    <property type="protein sequence ID" value="RYR25200.1"/>
    <property type="molecule type" value="Genomic_DNA"/>
</dbReference>
<dbReference type="InterPro" id="IPR053234">
    <property type="entry name" value="RPM1_Interactor"/>
</dbReference>
<evidence type="ECO:0000256" key="1">
    <source>
        <dbReference type="SAM" id="MobiDB-lite"/>
    </source>
</evidence>
<dbReference type="EMBL" id="SDMP01000012">
    <property type="protein sequence ID" value="RYR25201.1"/>
    <property type="molecule type" value="Genomic_DNA"/>
</dbReference>
<evidence type="ECO:0000313" key="3">
    <source>
        <dbReference type="Proteomes" id="UP000289738"/>
    </source>
</evidence>
<gene>
    <name evidence="2" type="ORF">Ahy_B02g058859</name>
</gene>
<accession>A0A445AFK0</accession>
<dbReference type="Gramene" id="arahy.Tifrunner.gnm2.ann2.Ah12g153200.1">
    <property type="protein sequence ID" value="arahy.Tifrunner.gnm2.ann2.Ah12g153200.1-CDS"/>
    <property type="gene ID" value="arahy.Tifrunner.gnm2.ann2.Ah12g153200"/>
</dbReference>
<dbReference type="OrthoDB" id="266020at2759"/>
<feature type="region of interest" description="Disordered" evidence="1">
    <location>
        <begin position="359"/>
        <end position="439"/>
    </location>
</feature>
<proteinExistence type="predicted"/>